<dbReference type="EMBL" id="MEUB01000071">
    <property type="protein sequence ID" value="OGC18592.1"/>
    <property type="molecule type" value="Genomic_DNA"/>
</dbReference>
<proteinExistence type="inferred from homology"/>
<evidence type="ECO:0000256" key="5">
    <source>
        <dbReference type="ARBA" id="ARBA00023136"/>
    </source>
</evidence>
<dbReference type="AlphaFoldDB" id="A0A1F4SDT8"/>
<dbReference type="Pfam" id="PF03073">
    <property type="entry name" value="TspO_MBR"/>
    <property type="match status" value="1"/>
</dbReference>
<dbReference type="GO" id="GO:0016020">
    <property type="term" value="C:membrane"/>
    <property type="evidence" value="ECO:0007669"/>
    <property type="project" value="UniProtKB-SubCell"/>
</dbReference>
<dbReference type="PANTHER" id="PTHR10057">
    <property type="entry name" value="PERIPHERAL-TYPE BENZODIAZEPINE RECEPTOR"/>
    <property type="match status" value="1"/>
</dbReference>
<dbReference type="GO" id="GO:0033013">
    <property type="term" value="P:tetrapyrrole metabolic process"/>
    <property type="evidence" value="ECO:0007669"/>
    <property type="project" value="UniProtKB-ARBA"/>
</dbReference>
<gene>
    <name evidence="7" type="ORF">A2310_02120</name>
</gene>
<organism evidence="7 8">
    <name type="scientific">candidate division WOR-1 bacterium RIFOXYB2_FULL_37_13</name>
    <dbReference type="NCBI Taxonomy" id="1802579"/>
    <lineage>
        <taxon>Bacteria</taxon>
        <taxon>Bacillati</taxon>
        <taxon>Saganbacteria</taxon>
    </lineage>
</organism>
<dbReference type="FunFam" id="1.20.1260.100:FF:000001">
    <property type="entry name" value="translocator protein 2"/>
    <property type="match status" value="1"/>
</dbReference>
<dbReference type="PIRSF" id="PIRSF005859">
    <property type="entry name" value="PBR"/>
    <property type="match status" value="1"/>
</dbReference>
<evidence type="ECO:0000256" key="4">
    <source>
        <dbReference type="ARBA" id="ARBA00022989"/>
    </source>
</evidence>
<dbReference type="Proteomes" id="UP000178417">
    <property type="component" value="Unassembled WGS sequence"/>
</dbReference>
<evidence type="ECO:0000313" key="7">
    <source>
        <dbReference type="EMBL" id="OGC18592.1"/>
    </source>
</evidence>
<keyword evidence="4 6" id="KW-1133">Transmembrane helix</keyword>
<dbReference type="InterPro" id="IPR004307">
    <property type="entry name" value="TspO_MBR"/>
</dbReference>
<keyword evidence="3 6" id="KW-0812">Transmembrane</keyword>
<reference evidence="7 8" key="1">
    <citation type="journal article" date="2016" name="Nat. Commun.">
        <title>Thousands of microbial genomes shed light on interconnected biogeochemical processes in an aquifer system.</title>
        <authorList>
            <person name="Anantharaman K."/>
            <person name="Brown C.T."/>
            <person name="Hug L.A."/>
            <person name="Sharon I."/>
            <person name="Castelle C.J."/>
            <person name="Probst A.J."/>
            <person name="Thomas B.C."/>
            <person name="Singh A."/>
            <person name="Wilkins M.J."/>
            <person name="Karaoz U."/>
            <person name="Brodie E.L."/>
            <person name="Williams K.H."/>
            <person name="Hubbard S.S."/>
            <person name="Banfield J.F."/>
        </authorList>
    </citation>
    <scope>NUCLEOTIDE SEQUENCE [LARGE SCALE GENOMIC DNA]</scope>
</reference>
<feature type="transmembrane region" description="Helical" evidence="6">
    <location>
        <begin position="132"/>
        <end position="153"/>
    </location>
</feature>
<comment type="subcellular location">
    <subcellularLocation>
        <location evidence="1">Membrane</location>
        <topology evidence="1">Multi-pass membrane protein</topology>
    </subcellularLocation>
</comment>
<keyword evidence="5 6" id="KW-0472">Membrane</keyword>
<feature type="transmembrane region" description="Helical" evidence="6">
    <location>
        <begin position="104"/>
        <end position="125"/>
    </location>
</feature>
<feature type="transmembrane region" description="Helical" evidence="6">
    <location>
        <begin position="46"/>
        <end position="67"/>
    </location>
</feature>
<evidence type="ECO:0000256" key="3">
    <source>
        <dbReference type="ARBA" id="ARBA00022692"/>
    </source>
</evidence>
<comment type="caution">
    <text evidence="7">The sequence shown here is derived from an EMBL/GenBank/DDBJ whole genome shotgun (WGS) entry which is preliminary data.</text>
</comment>
<feature type="transmembrane region" description="Helical" evidence="6">
    <location>
        <begin position="79"/>
        <end position="98"/>
    </location>
</feature>
<evidence type="ECO:0000256" key="6">
    <source>
        <dbReference type="SAM" id="Phobius"/>
    </source>
</evidence>
<dbReference type="Gene3D" id="1.20.1260.100">
    <property type="entry name" value="TspO/MBR protein"/>
    <property type="match status" value="1"/>
</dbReference>
<evidence type="ECO:0000256" key="1">
    <source>
        <dbReference type="ARBA" id="ARBA00004141"/>
    </source>
</evidence>
<dbReference type="PANTHER" id="PTHR10057:SF0">
    <property type="entry name" value="TRANSLOCATOR PROTEIN"/>
    <property type="match status" value="1"/>
</dbReference>
<name>A0A1F4SDT8_UNCSA</name>
<accession>A0A1F4SDT8</accession>
<dbReference type="CDD" id="cd15904">
    <property type="entry name" value="TSPO_MBR"/>
    <property type="match status" value="1"/>
</dbReference>
<feature type="transmembrane region" description="Helical" evidence="6">
    <location>
        <begin position="7"/>
        <end position="34"/>
    </location>
</feature>
<evidence type="ECO:0000256" key="2">
    <source>
        <dbReference type="ARBA" id="ARBA00007524"/>
    </source>
</evidence>
<dbReference type="STRING" id="1802579.A2310_02120"/>
<protein>
    <submittedName>
        <fullName evidence="7">TspO protein</fullName>
    </submittedName>
</protein>
<sequence length="156" mass="17686">MAKSIKLLIAVSICLFAGFVGSIFTTPAISTWYITLNKPVLNPPNWIFAPVWTILFILMGVSLCLVLQKDMKKIETKMALCFFAVQLILNILWSILFFGLHSSLAGLIEIGFLWIAILFTIITFWKVSKVSAILLLPYLFWVSVASILNFLIWRLN</sequence>
<comment type="similarity">
    <text evidence="2">Belongs to the TspO/BZRP family.</text>
</comment>
<evidence type="ECO:0000313" key="8">
    <source>
        <dbReference type="Proteomes" id="UP000178417"/>
    </source>
</evidence>
<dbReference type="InterPro" id="IPR038330">
    <property type="entry name" value="TspO/MBR-related_sf"/>
</dbReference>